<dbReference type="Proteomes" id="UP000004775">
    <property type="component" value="Unassembled WGS sequence"/>
</dbReference>
<reference evidence="2 3" key="1">
    <citation type="submission" date="2012-04" db="EMBL/GenBank/DDBJ databases">
        <authorList>
            <person name="Genoscope - CEA"/>
        </authorList>
    </citation>
    <scope>NUCLEOTIDE SEQUENCE [LARGE SCALE GENOMIC DNA]</scope>
    <source>
        <strain evidence="2 3">9809</strain>
    </source>
</reference>
<dbReference type="EMBL" id="CAIO01000206">
    <property type="protein sequence ID" value="CCI24259.1"/>
    <property type="molecule type" value="Genomic_DNA"/>
</dbReference>
<accession>I4HQD5</accession>
<evidence type="ECO:0000313" key="2">
    <source>
        <dbReference type="EMBL" id="CCI24259.1"/>
    </source>
</evidence>
<evidence type="ECO:0000313" key="3">
    <source>
        <dbReference type="Proteomes" id="UP000004775"/>
    </source>
</evidence>
<dbReference type="HOGENOM" id="CLU_2330580_0_0_3"/>
<proteinExistence type="predicted"/>
<feature type="region of interest" description="Disordered" evidence="1">
    <location>
        <begin position="43"/>
        <end position="65"/>
    </location>
</feature>
<organism evidence="2 3">
    <name type="scientific">Microcystis aeruginosa PCC 9809</name>
    <dbReference type="NCBI Taxonomy" id="1160285"/>
    <lineage>
        <taxon>Bacteria</taxon>
        <taxon>Bacillati</taxon>
        <taxon>Cyanobacteriota</taxon>
        <taxon>Cyanophyceae</taxon>
        <taxon>Oscillatoriophycideae</taxon>
        <taxon>Chroococcales</taxon>
        <taxon>Microcystaceae</taxon>
        <taxon>Microcystis</taxon>
    </lineage>
</organism>
<comment type="caution">
    <text evidence="2">The sequence shown here is derived from an EMBL/GenBank/DDBJ whole genome shotgun (WGS) entry which is preliminary data.</text>
</comment>
<evidence type="ECO:0000256" key="1">
    <source>
        <dbReference type="SAM" id="MobiDB-lite"/>
    </source>
</evidence>
<dbReference type="AlphaFoldDB" id="I4HQD5"/>
<protein>
    <submittedName>
        <fullName evidence="2">Uncharacterized protein</fullName>
    </submittedName>
</protein>
<feature type="compositionally biased region" description="Polar residues" evidence="1">
    <location>
        <begin position="46"/>
        <end position="64"/>
    </location>
</feature>
<sequence length="98" mass="10812">MFSLKLNVLACRDTVSPNKVNTAVMYITLVFINVSPQSAIALPRSQIKQQPNTKGGQNNNTHSPPHNCIKSYKIINLYIPLPSSDSLGTIEIFPLCEL</sequence>
<name>I4HQD5_MICAE</name>
<gene>
    <name evidence="2" type="ORF">MICAH_2840004</name>
</gene>